<accession>A0A857J803</accession>
<dbReference type="Gene3D" id="2.60.120.10">
    <property type="entry name" value="Jelly Rolls"/>
    <property type="match status" value="1"/>
</dbReference>
<dbReference type="InterPro" id="IPR000595">
    <property type="entry name" value="cNMP-bd_dom"/>
</dbReference>
<reference evidence="6 7" key="1">
    <citation type="submission" date="2020-01" db="EMBL/GenBank/DDBJ databases">
        <title>Genome sequencing of strain KACC 21265.</title>
        <authorList>
            <person name="Heo J."/>
            <person name="Kim S.-J."/>
            <person name="Kim J.-S."/>
            <person name="Hong S.-B."/>
            <person name="Kwon S.-W."/>
        </authorList>
    </citation>
    <scope>NUCLEOTIDE SEQUENCE [LARGE SCALE GENOMIC DNA]</scope>
    <source>
        <strain evidence="6 7">KACC 21265</strain>
    </source>
</reference>
<evidence type="ECO:0000256" key="3">
    <source>
        <dbReference type="ARBA" id="ARBA00023163"/>
    </source>
</evidence>
<dbReference type="PROSITE" id="PS50042">
    <property type="entry name" value="CNMP_BINDING_3"/>
    <property type="match status" value="1"/>
</dbReference>
<dbReference type="SUPFAM" id="SSF46785">
    <property type="entry name" value="Winged helix' DNA-binding domain"/>
    <property type="match status" value="1"/>
</dbReference>
<feature type="domain" description="Cyclic nucleotide-binding" evidence="4">
    <location>
        <begin position="33"/>
        <end position="103"/>
    </location>
</feature>
<dbReference type="InterPro" id="IPR036390">
    <property type="entry name" value="WH_DNA-bd_sf"/>
</dbReference>
<keyword evidence="2" id="KW-0238">DNA-binding</keyword>
<dbReference type="Proteomes" id="UP000464787">
    <property type="component" value="Chromosome"/>
</dbReference>
<dbReference type="PANTHER" id="PTHR24567:SF75">
    <property type="entry name" value="FUMARATE AND NITRATE REDUCTION REGULATORY PROTEIN"/>
    <property type="match status" value="1"/>
</dbReference>
<dbReference type="PANTHER" id="PTHR24567">
    <property type="entry name" value="CRP FAMILY TRANSCRIPTIONAL REGULATORY PROTEIN"/>
    <property type="match status" value="1"/>
</dbReference>
<dbReference type="PROSITE" id="PS51063">
    <property type="entry name" value="HTH_CRP_2"/>
    <property type="match status" value="1"/>
</dbReference>
<dbReference type="PRINTS" id="PR00034">
    <property type="entry name" value="HTHCRP"/>
</dbReference>
<dbReference type="SUPFAM" id="SSF51206">
    <property type="entry name" value="cAMP-binding domain-like"/>
    <property type="match status" value="1"/>
</dbReference>
<dbReference type="KEGG" id="xyk:GT347_20680"/>
<keyword evidence="3" id="KW-0804">Transcription</keyword>
<dbReference type="GO" id="GO:0003700">
    <property type="term" value="F:DNA-binding transcription factor activity"/>
    <property type="evidence" value="ECO:0007669"/>
    <property type="project" value="TreeGrafter"/>
</dbReference>
<dbReference type="InterPro" id="IPR050397">
    <property type="entry name" value="Env_Response_Regulators"/>
</dbReference>
<dbReference type="GO" id="GO:0005829">
    <property type="term" value="C:cytosol"/>
    <property type="evidence" value="ECO:0007669"/>
    <property type="project" value="TreeGrafter"/>
</dbReference>
<protein>
    <submittedName>
        <fullName evidence="6">Fumarate/nitrate reduction transcriptional regulator Fnr</fullName>
    </submittedName>
</protein>
<dbReference type="RefSeq" id="WP_160553991.1">
    <property type="nucleotide sequence ID" value="NZ_CP047650.1"/>
</dbReference>
<evidence type="ECO:0000256" key="1">
    <source>
        <dbReference type="ARBA" id="ARBA00023015"/>
    </source>
</evidence>
<feature type="domain" description="HTH crp-type" evidence="5">
    <location>
        <begin position="167"/>
        <end position="240"/>
    </location>
</feature>
<gene>
    <name evidence="6" type="primary">fnr</name>
    <name evidence="6" type="ORF">GT347_20680</name>
</gene>
<dbReference type="CDD" id="cd00038">
    <property type="entry name" value="CAP_ED"/>
    <property type="match status" value="1"/>
</dbReference>
<dbReference type="SMART" id="SM00100">
    <property type="entry name" value="cNMP"/>
    <property type="match status" value="1"/>
</dbReference>
<dbReference type="FunFam" id="1.10.10.10:FF:000028">
    <property type="entry name" value="Fumarate/nitrate reduction transcriptional regulator Fnr"/>
    <property type="match status" value="1"/>
</dbReference>
<dbReference type="AlphaFoldDB" id="A0A857J803"/>
<evidence type="ECO:0000259" key="4">
    <source>
        <dbReference type="PROSITE" id="PS50042"/>
    </source>
</evidence>
<dbReference type="NCBIfam" id="NF008365">
    <property type="entry name" value="PRK11161.1"/>
    <property type="match status" value="1"/>
</dbReference>
<evidence type="ECO:0000259" key="5">
    <source>
        <dbReference type="PROSITE" id="PS51063"/>
    </source>
</evidence>
<evidence type="ECO:0000256" key="2">
    <source>
        <dbReference type="ARBA" id="ARBA00023125"/>
    </source>
</evidence>
<dbReference type="InterPro" id="IPR012318">
    <property type="entry name" value="HTH_CRP"/>
</dbReference>
<sequence length="250" mass="27902">MSTDSTALSAVPTPTRQALQVACSNCNLRELCLPVVLAEEDLQRLDSLVDRRRPVKRGETLFRAGDPFSSLYAVRTGFFKTCVSAADGRDQVTGFLMAGELLGFDGICTDKHACDAVALEDSQVCVIPFSQLETLSREFTPLQRQFHKIMSREIVRDQGVMLLLGSMRAEERLAAFLLNLTRRLQSRGFSASDLVLRMTREEIGSYLGLKLETVSRTFSKLQDDGVLEVRQRQVRVLKPEVLSQLVDSGR</sequence>
<proteinExistence type="predicted"/>
<dbReference type="Pfam" id="PF00027">
    <property type="entry name" value="cNMP_binding"/>
    <property type="match status" value="1"/>
</dbReference>
<dbReference type="InterPro" id="IPR036388">
    <property type="entry name" value="WH-like_DNA-bd_sf"/>
</dbReference>
<dbReference type="Pfam" id="PF13545">
    <property type="entry name" value="HTH_Crp_2"/>
    <property type="match status" value="1"/>
</dbReference>
<keyword evidence="1" id="KW-0805">Transcription regulation</keyword>
<name>A0A857J803_9BURK</name>
<dbReference type="EMBL" id="CP047650">
    <property type="protein sequence ID" value="QHJ00181.1"/>
    <property type="molecule type" value="Genomic_DNA"/>
</dbReference>
<organism evidence="6 7">
    <name type="scientific">Xylophilus rhododendri</name>
    <dbReference type="NCBI Taxonomy" id="2697032"/>
    <lineage>
        <taxon>Bacteria</taxon>
        <taxon>Pseudomonadati</taxon>
        <taxon>Pseudomonadota</taxon>
        <taxon>Betaproteobacteria</taxon>
        <taxon>Burkholderiales</taxon>
        <taxon>Xylophilus</taxon>
    </lineage>
</organism>
<evidence type="ECO:0000313" key="7">
    <source>
        <dbReference type="Proteomes" id="UP000464787"/>
    </source>
</evidence>
<dbReference type="CDD" id="cd00092">
    <property type="entry name" value="HTH_CRP"/>
    <property type="match status" value="1"/>
</dbReference>
<dbReference type="SMART" id="SM00419">
    <property type="entry name" value="HTH_CRP"/>
    <property type="match status" value="1"/>
</dbReference>
<keyword evidence="7" id="KW-1185">Reference proteome</keyword>
<dbReference type="Gene3D" id="1.10.10.10">
    <property type="entry name" value="Winged helix-like DNA-binding domain superfamily/Winged helix DNA-binding domain"/>
    <property type="match status" value="1"/>
</dbReference>
<evidence type="ECO:0000313" key="6">
    <source>
        <dbReference type="EMBL" id="QHJ00181.1"/>
    </source>
</evidence>
<dbReference type="InterPro" id="IPR018490">
    <property type="entry name" value="cNMP-bd_dom_sf"/>
</dbReference>
<dbReference type="InterPro" id="IPR014710">
    <property type="entry name" value="RmlC-like_jellyroll"/>
</dbReference>
<dbReference type="GO" id="GO:0003677">
    <property type="term" value="F:DNA binding"/>
    <property type="evidence" value="ECO:0007669"/>
    <property type="project" value="UniProtKB-KW"/>
</dbReference>